<protein>
    <submittedName>
        <fullName evidence="2">Uncharacterized protein</fullName>
    </submittedName>
</protein>
<feature type="compositionally biased region" description="Polar residues" evidence="1">
    <location>
        <begin position="53"/>
        <end position="64"/>
    </location>
</feature>
<organism evidence="2 3">
    <name type="scientific">Morus notabilis</name>
    <dbReference type="NCBI Taxonomy" id="981085"/>
    <lineage>
        <taxon>Eukaryota</taxon>
        <taxon>Viridiplantae</taxon>
        <taxon>Streptophyta</taxon>
        <taxon>Embryophyta</taxon>
        <taxon>Tracheophyta</taxon>
        <taxon>Spermatophyta</taxon>
        <taxon>Magnoliopsida</taxon>
        <taxon>eudicotyledons</taxon>
        <taxon>Gunneridae</taxon>
        <taxon>Pentapetalae</taxon>
        <taxon>rosids</taxon>
        <taxon>fabids</taxon>
        <taxon>Rosales</taxon>
        <taxon>Moraceae</taxon>
        <taxon>Moreae</taxon>
        <taxon>Morus</taxon>
    </lineage>
</organism>
<feature type="region of interest" description="Disordered" evidence="1">
    <location>
        <begin position="18"/>
        <end position="64"/>
    </location>
</feature>
<keyword evidence="3" id="KW-1185">Reference proteome</keyword>
<dbReference type="Proteomes" id="UP000030645">
    <property type="component" value="Unassembled WGS sequence"/>
</dbReference>
<sequence length="64" mass="7083">MIPWRIGVRSDLVDEAESVVADDQVDGEVSGGDNDDLGHGDMEEWVEQKHSSSEPWNGNSKKKN</sequence>
<evidence type="ECO:0000313" key="3">
    <source>
        <dbReference type="Proteomes" id="UP000030645"/>
    </source>
</evidence>
<evidence type="ECO:0000256" key="1">
    <source>
        <dbReference type="SAM" id="MobiDB-lite"/>
    </source>
</evidence>
<proteinExistence type="predicted"/>
<dbReference type="EMBL" id="KE346338">
    <property type="protein sequence ID" value="EXC33390.1"/>
    <property type="molecule type" value="Genomic_DNA"/>
</dbReference>
<reference evidence="3" key="1">
    <citation type="submission" date="2013-01" db="EMBL/GenBank/DDBJ databases">
        <title>Draft Genome Sequence of a Mulberry Tree, Morus notabilis C.K. Schneid.</title>
        <authorList>
            <person name="He N."/>
            <person name="Zhao S."/>
        </authorList>
    </citation>
    <scope>NUCLEOTIDE SEQUENCE</scope>
</reference>
<gene>
    <name evidence="2" type="ORF">L484_010800</name>
</gene>
<evidence type="ECO:0000313" key="2">
    <source>
        <dbReference type="EMBL" id="EXC33390.1"/>
    </source>
</evidence>
<dbReference type="AlphaFoldDB" id="W9SYW6"/>
<feature type="compositionally biased region" description="Basic and acidic residues" evidence="1">
    <location>
        <begin position="36"/>
        <end position="52"/>
    </location>
</feature>
<accession>W9SYW6</accession>
<name>W9SYW6_9ROSA</name>